<protein>
    <recommendedName>
        <fullName evidence="3">LysR substrate binding domain-containing protein</fullName>
    </recommendedName>
</protein>
<reference evidence="1 2" key="1">
    <citation type="submission" date="2016-11" db="EMBL/GenBank/DDBJ databases">
        <authorList>
            <person name="Jaros S."/>
            <person name="Januszkiewicz K."/>
            <person name="Wedrychowicz H."/>
        </authorList>
    </citation>
    <scope>NUCLEOTIDE SEQUENCE [LARGE SCALE GENOMIC DNA]</scope>
    <source>
        <strain evidence="1 2">DSM 15930</strain>
    </source>
</reference>
<dbReference type="OrthoDB" id="8479357at2"/>
<gene>
    <name evidence="1" type="ORF">SAMN02746066_01768</name>
</gene>
<evidence type="ECO:0008006" key="3">
    <source>
        <dbReference type="Google" id="ProtNLM"/>
    </source>
</evidence>
<proteinExistence type="predicted"/>
<evidence type="ECO:0000313" key="1">
    <source>
        <dbReference type="EMBL" id="SHM37971.1"/>
    </source>
</evidence>
<keyword evidence="2" id="KW-1185">Reference proteome</keyword>
<name>A0A1M7IAZ9_9FIRM</name>
<dbReference type="RefSeq" id="WP_073286195.1">
    <property type="nucleotide sequence ID" value="NZ_FRCP01000009.1"/>
</dbReference>
<sequence length="63" mass="7098">MVSVGGGISLLPQNTVLNENQISKFYIKELQTTSISMWISKDTFSSDYLVLKNIVERVINNGY</sequence>
<dbReference type="Proteomes" id="UP000184038">
    <property type="component" value="Unassembled WGS sequence"/>
</dbReference>
<organism evidence="1 2">
    <name type="scientific">Anaerosporobacter mobilis DSM 15930</name>
    <dbReference type="NCBI Taxonomy" id="1120996"/>
    <lineage>
        <taxon>Bacteria</taxon>
        <taxon>Bacillati</taxon>
        <taxon>Bacillota</taxon>
        <taxon>Clostridia</taxon>
        <taxon>Lachnospirales</taxon>
        <taxon>Lachnospiraceae</taxon>
        <taxon>Anaerosporobacter</taxon>
    </lineage>
</organism>
<dbReference type="EMBL" id="FRCP01000009">
    <property type="protein sequence ID" value="SHM37971.1"/>
    <property type="molecule type" value="Genomic_DNA"/>
</dbReference>
<dbReference type="AlphaFoldDB" id="A0A1M7IAZ9"/>
<evidence type="ECO:0000313" key="2">
    <source>
        <dbReference type="Proteomes" id="UP000184038"/>
    </source>
</evidence>
<accession>A0A1M7IAZ9</accession>